<dbReference type="InterPro" id="IPR039523">
    <property type="entry name" value="RimK-rel_E_lig_ATP-grasp"/>
</dbReference>
<evidence type="ECO:0000259" key="1">
    <source>
        <dbReference type="Pfam" id="PF14397"/>
    </source>
</evidence>
<feature type="domain" description="Alpha-L-glutamate ligase-related protein ATP-grasp" evidence="1">
    <location>
        <begin position="65"/>
        <end position="330"/>
    </location>
</feature>
<reference evidence="3" key="1">
    <citation type="submission" date="2019-08" db="EMBL/GenBank/DDBJ databases">
        <title>Seonamhaeicola sediminis sp. nov., isolated from marine sediment.</title>
        <authorList>
            <person name="Cao W.R."/>
        </authorList>
    </citation>
    <scope>NUCLEOTIDE SEQUENCE [LARGE SCALE GENOMIC DNA]</scope>
    <source>
        <strain evidence="3">Gy8</strain>
    </source>
</reference>
<dbReference type="SUPFAM" id="SSF56059">
    <property type="entry name" value="Glutathione synthetase ATP-binding domain-like"/>
    <property type="match status" value="1"/>
</dbReference>
<keyword evidence="3" id="KW-1185">Reference proteome</keyword>
<dbReference type="Proteomes" id="UP000321790">
    <property type="component" value="Unassembled WGS sequence"/>
</dbReference>
<dbReference type="AlphaFoldDB" id="A0A5C7AWP0"/>
<dbReference type="EMBL" id="VOSC01000012">
    <property type="protein sequence ID" value="TXE13130.1"/>
    <property type="molecule type" value="Genomic_DNA"/>
</dbReference>
<evidence type="ECO:0000313" key="2">
    <source>
        <dbReference type="EMBL" id="TXE13130.1"/>
    </source>
</evidence>
<dbReference type="Gene3D" id="3.30.470.20">
    <property type="entry name" value="ATP-grasp fold, B domain"/>
    <property type="match status" value="1"/>
</dbReference>
<gene>
    <name evidence="2" type="ORF">FUA26_04870</name>
</gene>
<comment type="caution">
    <text evidence="2">The sequence shown here is derived from an EMBL/GenBank/DDBJ whole genome shotgun (WGS) entry which is preliminary data.</text>
</comment>
<proteinExistence type="predicted"/>
<organism evidence="2 3">
    <name type="scientific">Seonamhaeicola algicola</name>
    <dbReference type="NCBI Taxonomy" id="1719036"/>
    <lineage>
        <taxon>Bacteria</taxon>
        <taxon>Pseudomonadati</taxon>
        <taxon>Bacteroidota</taxon>
        <taxon>Flavobacteriia</taxon>
        <taxon>Flavobacteriales</taxon>
        <taxon>Flavobacteriaceae</taxon>
    </lineage>
</organism>
<sequence>MQNRLKVFIKYPNKKSVFTILKEVIILAIKKREIPYYYFKFLYRKDAKNFLEHLSLKEQQKLQTHKKLHNPALTNAVNNKLFFALMSRLNNIKTPKLIGHNFYNSFFYNGQLHNLSTLTSAIKTFELIFNTENIEAIFVRPPADYGGRGCFKITAKNYKEELKEKYHNTIVNGNFVFTEIIKQHELINKIHSNSLNTLRIITVITQEGTTKIVAAIIRFGVGNSIVDNSASGGFFVGININDGTLQKHGYYFPEYGGHLITKHPDSNITFEGFKIPYFKEACNTVINAVNYFPDRLIGWDIAITPNGPVIIEANTSPHLQSMNMITNGFLQNKHIKSLLHEVD</sequence>
<protein>
    <recommendedName>
        <fullName evidence="1">Alpha-L-glutamate ligase-related protein ATP-grasp domain-containing protein</fullName>
    </recommendedName>
</protein>
<name>A0A5C7AWP0_9FLAO</name>
<dbReference type="OrthoDB" id="6315394at2"/>
<accession>A0A5C7AWP0</accession>
<evidence type="ECO:0000313" key="3">
    <source>
        <dbReference type="Proteomes" id="UP000321790"/>
    </source>
</evidence>
<dbReference type="RefSeq" id="WP_147132324.1">
    <property type="nucleotide sequence ID" value="NZ_VOSC01000012.1"/>
</dbReference>
<dbReference type="Pfam" id="PF14397">
    <property type="entry name" value="ATPgrasp_ST"/>
    <property type="match status" value="1"/>
</dbReference>